<proteinExistence type="predicted"/>
<organism evidence="1 2">
    <name type="scientific">Sedimentibacter saalensis</name>
    <dbReference type="NCBI Taxonomy" id="130788"/>
    <lineage>
        <taxon>Bacteria</taxon>
        <taxon>Bacillati</taxon>
        <taxon>Bacillota</taxon>
        <taxon>Tissierellia</taxon>
        <taxon>Sedimentibacter</taxon>
    </lineage>
</organism>
<dbReference type="InterPro" id="IPR019657">
    <property type="entry name" value="ComFB"/>
</dbReference>
<accession>A0A562J6C9</accession>
<dbReference type="Pfam" id="PF10719">
    <property type="entry name" value="ComFB"/>
    <property type="match status" value="1"/>
</dbReference>
<keyword evidence="2" id="KW-1185">Reference proteome</keyword>
<name>A0A562J6C9_9FIRM</name>
<reference evidence="1 2" key="1">
    <citation type="submission" date="2019-07" db="EMBL/GenBank/DDBJ databases">
        <title>Genomic Encyclopedia of Type Strains, Phase I: the one thousand microbial genomes (KMG-I) project.</title>
        <authorList>
            <person name="Kyrpides N."/>
        </authorList>
    </citation>
    <scope>NUCLEOTIDE SEQUENCE [LARGE SCALE GENOMIC DNA]</scope>
    <source>
        <strain evidence="1 2">DSM 13558</strain>
    </source>
</reference>
<dbReference type="Proteomes" id="UP000315343">
    <property type="component" value="Unassembled WGS sequence"/>
</dbReference>
<evidence type="ECO:0000313" key="2">
    <source>
        <dbReference type="Proteomes" id="UP000315343"/>
    </source>
</evidence>
<dbReference type="EMBL" id="VLKH01000008">
    <property type="protein sequence ID" value="TWH78758.1"/>
    <property type="molecule type" value="Genomic_DNA"/>
</dbReference>
<evidence type="ECO:0000313" key="1">
    <source>
        <dbReference type="EMBL" id="TWH78758.1"/>
    </source>
</evidence>
<dbReference type="RefSeq" id="WP_145084860.1">
    <property type="nucleotide sequence ID" value="NZ_VLKH01000008.1"/>
</dbReference>
<dbReference type="OrthoDB" id="5616024at2"/>
<comment type="caution">
    <text evidence="1">The sequence shown here is derived from an EMBL/GenBank/DDBJ whole genome shotgun (WGS) entry which is preliminary data.</text>
</comment>
<protein>
    <submittedName>
        <fullName evidence="1">Late competence development protein ComFB</fullName>
    </submittedName>
</protein>
<sequence>MAKIKKTFDRELMYKKIMPTNLKKEEEQEEGEDLPSAEKIYPAEKSVPMETSIFQNKEINVKKEEKNDVILYNVMEKLVLNKLDATLKKMNCCRCDRCKEDIIAIALNNLKPMYIVANKDNINQKIHDLGDIGSEVTTEVIKAVLTVRKNPRH</sequence>
<dbReference type="AlphaFoldDB" id="A0A562J6C9"/>
<gene>
    <name evidence="1" type="ORF">LY60_02787</name>
</gene>